<evidence type="ECO:0000313" key="7">
    <source>
        <dbReference type="Proteomes" id="UP000318733"/>
    </source>
</evidence>
<dbReference type="Proteomes" id="UP000318733">
    <property type="component" value="Unassembled WGS sequence"/>
</dbReference>
<accession>A0A556MIG5</accession>
<reference evidence="6 7" key="1">
    <citation type="submission" date="2019-07" db="EMBL/GenBank/DDBJ databases">
        <authorList>
            <person name="Huq M.A."/>
        </authorList>
    </citation>
    <scope>NUCLEOTIDE SEQUENCE [LARGE SCALE GENOMIC DNA]</scope>
    <source>
        <strain evidence="6 7">MAH-19</strain>
    </source>
</reference>
<name>A0A556MIG5_9SPHI</name>
<comment type="pathway">
    <text evidence="1">Carbohydrate acid metabolism.</text>
</comment>
<protein>
    <submittedName>
        <fullName evidence="6">Bifunctional 4-hydroxy-2-oxoglutarate aldolase/2-dehydro-3-deoxy-phosphogluconate aldolase</fullName>
    </submittedName>
</protein>
<evidence type="ECO:0000313" key="6">
    <source>
        <dbReference type="EMBL" id="TSJ39653.1"/>
    </source>
</evidence>
<evidence type="ECO:0000256" key="2">
    <source>
        <dbReference type="ARBA" id="ARBA00006906"/>
    </source>
</evidence>
<dbReference type="SUPFAM" id="SSF51569">
    <property type="entry name" value="Aldolase"/>
    <property type="match status" value="1"/>
</dbReference>
<dbReference type="CDD" id="cd00452">
    <property type="entry name" value="KDPG_aldolase"/>
    <property type="match status" value="1"/>
</dbReference>
<evidence type="ECO:0000256" key="5">
    <source>
        <dbReference type="ARBA" id="ARBA00023277"/>
    </source>
</evidence>
<dbReference type="PANTHER" id="PTHR30246:SF1">
    <property type="entry name" value="2-DEHYDRO-3-DEOXY-6-PHOSPHOGALACTONATE ALDOLASE-RELATED"/>
    <property type="match status" value="1"/>
</dbReference>
<keyword evidence="7" id="KW-1185">Reference proteome</keyword>
<gene>
    <name evidence="6" type="ORF">FO440_18095</name>
</gene>
<evidence type="ECO:0000256" key="3">
    <source>
        <dbReference type="ARBA" id="ARBA00011233"/>
    </source>
</evidence>
<dbReference type="PANTHER" id="PTHR30246">
    <property type="entry name" value="2-KETO-3-DEOXY-6-PHOSPHOGLUCONATE ALDOLASE"/>
    <property type="match status" value="1"/>
</dbReference>
<dbReference type="InterPro" id="IPR013785">
    <property type="entry name" value="Aldolase_TIM"/>
</dbReference>
<organism evidence="6 7">
    <name type="scientific">Mucilaginibacter corticis</name>
    <dbReference type="NCBI Taxonomy" id="2597670"/>
    <lineage>
        <taxon>Bacteria</taxon>
        <taxon>Pseudomonadati</taxon>
        <taxon>Bacteroidota</taxon>
        <taxon>Sphingobacteriia</taxon>
        <taxon>Sphingobacteriales</taxon>
        <taxon>Sphingobacteriaceae</taxon>
        <taxon>Mucilaginibacter</taxon>
    </lineage>
</organism>
<comment type="subunit">
    <text evidence="3">Homotrimer.</text>
</comment>
<dbReference type="EMBL" id="VLPK01000003">
    <property type="protein sequence ID" value="TSJ39653.1"/>
    <property type="molecule type" value="Genomic_DNA"/>
</dbReference>
<dbReference type="NCBIfam" id="TIGR01182">
    <property type="entry name" value="eda"/>
    <property type="match status" value="1"/>
</dbReference>
<dbReference type="RefSeq" id="WP_144249690.1">
    <property type="nucleotide sequence ID" value="NZ_VLPK01000003.1"/>
</dbReference>
<evidence type="ECO:0000256" key="1">
    <source>
        <dbReference type="ARBA" id="ARBA00004761"/>
    </source>
</evidence>
<keyword evidence="5" id="KW-0119">Carbohydrate metabolism</keyword>
<comment type="caution">
    <text evidence="6">The sequence shown here is derived from an EMBL/GenBank/DDBJ whole genome shotgun (WGS) entry which is preliminary data.</text>
</comment>
<keyword evidence="4" id="KW-0456">Lyase</keyword>
<sequence length="206" mass="21482">MKSSIINHIESAKVVAIIRLDDTDTVRPVIKALIESGISVLEITSNTPSFCEHITWARQNYPDTLIGAGTVITPALAREAIQAGAQFLVTPNTDIEVLKVAQNAGVVTLMGAMTPTEVAVAVTNGADFVKVFPAGPLGIDYFKALLGPFKGARFLAVGSVNTANVAEWLKAGAIGVGVGGSFTSGTQEHIKEKVTGLLAQVKQAAL</sequence>
<dbReference type="GO" id="GO:0016829">
    <property type="term" value="F:lyase activity"/>
    <property type="evidence" value="ECO:0007669"/>
    <property type="project" value="UniProtKB-KW"/>
</dbReference>
<dbReference type="InterPro" id="IPR000887">
    <property type="entry name" value="Aldlse_KDPG_KHG"/>
</dbReference>
<dbReference type="AlphaFoldDB" id="A0A556MIG5"/>
<dbReference type="Gene3D" id="3.20.20.70">
    <property type="entry name" value="Aldolase class I"/>
    <property type="match status" value="1"/>
</dbReference>
<proteinExistence type="inferred from homology"/>
<dbReference type="OrthoDB" id="9802667at2"/>
<evidence type="ECO:0000256" key="4">
    <source>
        <dbReference type="ARBA" id="ARBA00023239"/>
    </source>
</evidence>
<dbReference type="Pfam" id="PF01081">
    <property type="entry name" value="Aldolase"/>
    <property type="match status" value="1"/>
</dbReference>
<comment type="similarity">
    <text evidence="2">Belongs to the KHG/KDPG aldolase family.</text>
</comment>